<evidence type="ECO:0000313" key="3">
    <source>
        <dbReference type="Proteomes" id="UP000663856"/>
    </source>
</evidence>
<reference evidence="1" key="1">
    <citation type="submission" date="2021-02" db="EMBL/GenBank/DDBJ databases">
        <authorList>
            <person name="Nowell W R."/>
        </authorList>
    </citation>
    <scope>NUCLEOTIDE SEQUENCE</scope>
</reference>
<organism evidence="1 3">
    <name type="scientific">Rotaria magnacalcarata</name>
    <dbReference type="NCBI Taxonomy" id="392030"/>
    <lineage>
        <taxon>Eukaryota</taxon>
        <taxon>Metazoa</taxon>
        <taxon>Spiralia</taxon>
        <taxon>Gnathifera</taxon>
        <taxon>Rotifera</taxon>
        <taxon>Eurotatoria</taxon>
        <taxon>Bdelloidea</taxon>
        <taxon>Philodinida</taxon>
        <taxon>Philodinidae</taxon>
        <taxon>Rotaria</taxon>
    </lineage>
</organism>
<dbReference type="Proteomes" id="UP000663856">
    <property type="component" value="Unassembled WGS sequence"/>
</dbReference>
<evidence type="ECO:0000313" key="2">
    <source>
        <dbReference type="EMBL" id="CAF4145350.1"/>
    </source>
</evidence>
<comment type="caution">
    <text evidence="1">The sequence shown here is derived from an EMBL/GenBank/DDBJ whole genome shotgun (WGS) entry which is preliminary data.</text>
</comment>
<keyword evidence="4" id="KW-1185">Reference proteome</keyword>
<dbReference type="AlphaFoldDB" id="A0A816WCI9"/>
<feature type="non-terminal residue" evidence="1">
    <location>
        <position position="84"/>
    </location>
</feature>
<gene>
    <name evidence="2" type="ORF">OVN521_LOCUS23299</name>
    <name evidence="1" type="ORF">WKI299_LOCUS26705</name>
</gene>
<evidence type="ECO:0000313" key="4">
    <source>
        <dbReference type="Proteomes" id="UP000663866"/>
    </source>
</evidence>
<dbReference type="Proteomes" id="UP000663866">
    <property type="component" value="Unassembled WGS sequence"/>
</dbReference>
<evidence type="ECO:0000313" key="1">
    <source>
        <dbReference type="EMBL" id="CAF2133385.1"/>
    </source>
</evidence>
<sequence length="84" mass="10258">MGIQYYKKQRAPKYTNKQLQEIPIRARRLYRMLSNNDFELIMDDEKYFLLKDQSVPTNRGFYTSDKRTTAPQIKFKRIQKFESK</sequence>
<accession>A0A816WCI9</accession>
<dbReference type="EMBL" id="CAJOBG010005246">
    <property type="protein sequence ID" value="CAF4145350.1"/>
    <property type="molecule type" value="Genomic_DNA"/>
</dbReference>
<protein>
    <submittedName>
        <fullName evidence="1">Uncharacterized protein</fullName>
    </submittedName>
</protein>
<name>A0A816WCI9_9BILA</name>
<dbReference type="EMBL" id="CAJNRF010011604">
    <property type="protein sequence ID" value="CAF2133385.1"/>
    <property type="molecule type" value="Genomic_DNA"/>
</dbReference>
<proteinExistence type="predicted"/>